<dbReference type="PANTHER" id="PTHR43271:SF1">
    <property type="entry name" value="INNER MEMBRANE TRANSPORT PROTEIN YNFM"/>
    <property type="match status" value="1"/>
</dbReference>
<sequence>MLLSASAPARTAERRLVLTLWCAGLAAFAAMYAPQGLLPSIGHDLGVSASQAALLISASTFGLALSVLPWAWLAGRIGLPTAMRAAAVAAAVCAVAVPLLPTFDALLAGRVVHGVALGGIPALAMTLSHDIAAPARAATMAGSYVAATSVGGLGGRLLAVPAAEQFGWRIGLLLLGGVVAALMVAMIALVPSCAATTPRRAAGMIGAHLRNRALWPVLVVGLLLSGAVMTVFNYLPFRLSAAPYGLAPAMISMIFLTYLGGTAGSRSTGWLGARFGPAVVLATAGALVAVGALVTSAGPLVVVVIGVAVLTAGFFVGHAVASSMVAARAVEGRAQASALYTIGYYTGSSLFGWLGGLVWSHGHWAAVATLVAVLGVSAVAFTAAAR</sequence>
<evidence type="ECO:0000256" key="7">
    <source>
        <dbReference type="ARBA" id="ARBA00023136"/>
    </source>
</evidence>
<feature type="transmembrane region" description="Helical" evidence="8">
    <location>
        <begin position="137"/>
        <end position="158"/>
    </location>
</feature>
<evidence type="ECO:0000313" key="10">
    <source>
        <dbReference type="EMBL" id="MBB2988695.1"/>
    </source>
</evidence>
<evidence type="ECO:0000256" key="2">
    <source>
        <dbReference type="ARBA" id="ARBA00008335"/>
    </source>
</evidence>
<reference evidence="10 11" key="1">
    <citation type="submission" date="2020-08" db="EMBL/GenBank/DDBJ databases">
        <title>The Agave Microbiome: Exploring the role of microbial communities in plant adaptations to desert environments.</title>
        <authorList>
            <person name="Partida-Martinez L.P."/>
        </authorList>
    </citation>
    <scope>NUCLEOTIDE SEQUENCE [LARGE SCALE GENOMIC DNA]</scope>
    <source>
        <strain evidence="10 11">AT2.18</strain>
    </source>
</reference>
<feature type="transmembrane region" description="Helical" evidence="8">
    <location>
        <begin position="338"/>
        <end position="358"/>
    </location>
</feature>
<comment type="similarity">
    <text evidence="2">Belongs to the major facilitator superfamily.</text>
</comment>
<keyword evidence="6 8" id="KW-1133">Transmembrane helix</keyword>
<proteinExistence type="inferred from homology"/>
<feature type="domain" description="Major facilitator superfamily (MFS) profile" evidence="9">
    <location>
        <begin position="16"/>
        <end position="386"/>
    </location>
</feature>
<organism evidence="10 11">
    <name type="scientific">Mycolicibacterium iranicum</name>
    <name type="common">Mycobacterium iranicum</name>
    <dbReference type="NCBI Taxonomy" id="912594"/>
    <lineage>
        <taxon>Bacteria</taxon>
        <taxon>Bacillati</taxon>
        <taxon>Actinomycetota</taxon>
        <taxon>Actinomycetes</taxon>
        <taxon>Mycobacteriales</taxon>
        <taxon>Mycobacteriaceae</taxon>
        <taxon>Mycolicibacterium</taxon>
    </lineage>
</organism>
<evidence type="ECO:0000256" key="4">
    <source>
        <dbReference type="ARBA" id="ARBA00022475"/>
    </source>
</evidence>
<dbReference type="EMBL" id="JACHVU010000001">
    <property type="protein sequence ID" value="MBB2988695.1"/>
    <property type="molecule type" value="Genomic_DNA"/>
</dbReference>
<feature type="transmembrane region" description="Helical" evidence="8">
    <location>
        <begin position="241"/>
        <end position="259"/>
    </location>
</feature>
<comment type="subcellular location">
    <subcellularLocation>
        <location evidence="1">Cell membrane</location>
        <topology evidence="1">Multi-pass membrane protein</topology>
    </subcellularLocation>
</comment>
<gene>
    <name evidence="10" type="ORF">FHR72_000152</name>
</gene>
<dbReference type="Proteomes" id="UP000550501">
    <property type="component" value="Unassembled WGS sequence"/>
</dbReference>
<keyword evidence="11" id="KW-1185">Reference proteome</keyword>
<comment type="caution">
    <text evidence="10">The sequence shown here is derived from an EMBL/GenBank/DDBJ whole genome shotgun (WGS) entry which is preliminary data.</text>
</comment>
<feature type="transmembrane region" description="Helical" evidence="8">
    <location>
        <begin position="271"/>
        <end position="294"/>
    </location>
</feature>
<evidence type="ECO:0000256" key="5">
    <source>
        <dbReference type="ARBA" id="ARBA00022692"/>
    </source>
</evidence>
<feature type="transmembrane region" description="Helical" evidence="8">
    <location>
        <begin position="85"/>
        <end position="101"/>
    </location>
</feature>
<dbReference type="InterPro" id="IPR036259">
    <property type="entry name" value="MFS_trans_sf"/>
</dbReference>
<feature type="transmembrane region" description="Helical" evidence="8">
    <location>
        <begin position="107"/>
        <end position="125"/>
    </location>
</feature>
<keyword evidence="4" id="KW-1003">Cell membrane</keyword>
<keyword evidence="5 8" id="KW-0812">Transmembrane</keyword>
<evidence type="ECO:0000313" key="11">
    <source>
        <dbReference type="Proteomes" id="UP000550501"/>
    </source>
</evidence>
<protein>
    <submittedName>
        <fullName evidence="10">Putative MFS family arabinose efflux permease</fullName>
    </submittedName>
</protein>
<name>A0A839Q2Z3_MYCIR</name>
<evidence type="ECO:0000256" key="8">
    <source>
        <dbReference type="SAM" id="Phobius"/>
    </source>
</evidence>
<accession>A0A839Q2Z3</accession>
<evidence type="ECO:0000256" key="3">
    <source>
        <dbReference type="ARBA" id="ARBA00022448"/>
    </source>
</evidence>
<evidence type="ECO:0000256" key="1">
    <source>
        <dbReference type="ARBA" id="ARBA00004651"/>
    </source>
</evidence>
<feature type="transmembrane region" description="Helical" evidence="8">
    <location>
        <begin position="53"/>
        <end position="73"/>
    </location>
</feature>
<feature type="transmembrane region" description="Helical" evidence="8">
    <location>
        <begin position="170"/>
        <end position="192"/>
    </location>
</feature>
<dbReference type="InterPro" id="IPR011701">
    <property type="entry name" value="MFS"/>
</dbReference>
<dbReference type="Gene3D" id="1.20.1250.20">
    <property type="entry name" value="MFS general substrate transporter like domains"/>
    <property type="match status" value="1"/>
</dbReference>
<keyword evidence="7 8" id="KW-0472">Membrane</keyword>
<evidence type="ECO:0000259" key="9">
    <source>
        <dbReference type="PROSITE" id="PS50850"/>
    </source>
</evidence>
<dbReference type="InterPro" id="IPR020846">
    <property type="entry name" value="MFS_dom"/>
</dbReference>
<dbReference type="RefSeq" id="WP_311736009.1">
    <property type="nucleotide sequence ID" value="NZ_JACHVU010000001.1"/>
</dbReference>
<dbReference type="GO" id="GO:0022857">
    <property type="term" value="F:transmembrane transporter activity"/>
    <property type="evidence" value="ECO:0007669"/>
    <property type="project" value="InterPro"/>
</dbReference>
<feature type="transmembrane region" description="Helical" evidence="8">
    <location>
        <begin position="300"/>
        <end position="326"/>
    </location>
</feature>
<dbReference type="CDD" id="cd17324">
    <property type="entry name" value="MFS_NepI_like"/>
    <property type="match status" value="1"/>
</dbReference>
<evidence type="ECO:0000256" key="6">
    <source>
        <dbReference type="ARBA" id="ARBA00022989"/>
    </source>
</evidence>
<keyword evidence="3" id="KW-0813">Transport</keyword>
<dbReference type="GO" id="GO:0005886">
    <property type="term" value="C:plasma membrane"/>
    <property type="evidence" value="ECO:0007669"/>
    <property type="project" value="UniProtKB-SubCell"/>
</dbReference>
<feature type="transmembrane region" description="Helical" evidence="8">
    <location>
        <begin position="364"/>
        <end position="385"/>
    </location>
</feature>
<dbReference type="PROSITE" id="PS50850">
    <property type="entry name" value="MFS"/>
    <property type="match status" value="1"/>
</dbReference>
<dbReference type="AlphaFoldDB" id="A0A839Q2Z3"/>
<dbReference type="PANTHER" id="PTHR43271">
    <property type="entry name" value="BLL2771 PROTEIN"/>
    <property type="match status" value="1"/>
</dbReference>
<feature type="transmembrane region" description="Helical" evidence="8">
    <location>
        <begin position="213"/>
        <end position="235"/>
    </location>
</feature>
<dbReference type="SUPFAM" id="SSF103473">
    <property type="entry name" value="MFS general substrate transporter"/>
    <property type="match status" value="1"/>
</dbReference>
<dbReference type="Pfam" id="PF07690">
    <property type="entry name" value="MFS_1"/>
    <property type="match status" value="1"/>
</dbReference>